<feature type="chain" id="PRO_5035324416" evidence="2">
    <location>
        <begin position="24"/>
        <end position="446"/>
    </location>
</feature>
<organism evidence="3 4">
    <name type="scientific">Allacma fusca</name>
    <dbReference type="NCBI Taxonomy" id="39272"/>
    <lineage>
        <taxon>Eukaryota</taxon>
        <taxon>Metazoa</taxon>
        <taxon>Ecdysozoa</taxon>
        <taxon>Arthropoda</taxon>
        <taxon>Hexapoda</taxon>
        <taxon>Collembola</taxon>
        <taxon>Symphypleona</taxon>
        <taxon>Sminthuridae</taxon>
        <taxon>Allacma</taxon>
    </lineage>
</organism>
<comment type="caution">
    <text evidence="3">The sequence shown here is derived from an EMBL/GenBank/DDBJ whole genome shotgun (WGS) entry which is preliminary data.</text>
</comment>
<protein>
    <submittedName>
        <fullName evidence="3">Uncharacterized protein</fullName>
    </submittedName>
</protein>
<keyword evidence="1" id="KW-1133">Transmembrane helix</keyword>
<dbReference type="AlphaFoldDB" id="A0A8J2Q2D2"/>
<gene>
    <name evidence="3" type="ORF">AFUS01_LOCUS47010</name>
</gene>
<evidence type="ECO:0000313" key="4">
    <source>
        <dbReference type="Proteomes" id="UP000708208"/>
    </source>
</evidence>
<accession>A0A8J2Q2D2</accession>
<keyword evidence="2" id="KW-0732">Signal</keyword>
<evidence type="ECO:0000313" key="3">
    <source>
        <dbReference type="EMBL" id="CAG7837987.1"/>
    </source>
</evidence>
<dbReference type="EMBL" id="CAJVCH010571617">
    <property type="protein sequence ID" value="CAG7837987.1"/>
    <property type="molecule type" value="Genomic_DNA"/>
</dbReference>
<reference evidence="3" key="1">
    <citation type="submission" date="2021-06" db="EMBL/GenBank/DDBJ databases">
        <authorList>
            <person name="Hodson N. C."/>
            <person name="Mongue J. A."/>
            <person name="Jaron S. K."/>
        </authorList>
    </citation>
    <scope>NUCLEOTIDE SEQUENCE</scope>
</reference>
<feature type="signal peptide" evidence="2">
    <location>
        <begin position="1"/>
        <end position="23"/>
    </location>
</feature>
<sequence>MNRFIPKWGYKFLLILLAKGINSQEINCLLLKATVLVKLLEEISSQKPFTFALIHISPTLKEGFNSDEVLQKLSENSIPYLNFQTWKPNIGLNFQATFLRSRPIFGVKTDPGMAPITLGALQGLIEPLSLNKGKFIFWSENPHIQSILSDEEYGKIQRKLEIKCGRGNPLKSVVTTVCHHCPAKHILIRSYGFFGGVSSLRNLAILKYQSNLFLELGRNFYGKSFKLISAYGVGSKKVLRGYATMLRMPNNVELVLDPPLRMIASWARNSNLTINDLEVSELGFTKINGTFKGFVGGVNGRESSVGIGYAPVHFLNREMETTRPYLRNRIAMLLRTGRKEVSGFDILAIINSSVQLAVLGLGAFLAILMLAVAILRNRLKTTSQGRFTYDSVLTHRNFIFATYGAETPRSGFNSNTPSALFLVDLQPLYHLQSSGYSDFKICCSGY</sequence>
<name>A0A8J2Q2D2_9HEXA</name>
<keyword evidence="1" id="KW-0812">Transmembrane</keyword>
<keyword evidence="4" id="KW-1185">Reference proteome</keyword>
<keyword evidence="1" id="KW-0472">Membrane</keyword>
<proteinExistence type="predicted"/>
<evidence type="ECO:0000256" key="2">
    <source>
        <dbReference type="SAM" id="SignalP"/>
    </source>
</evidence>
<feature type="transmembrane region" description="Helical" evidence="1">
    <location>
        <begin position="356"/>
        <end position="375"/>
    </location>
</feature>
<evidence type="ECO:0000256" key="1">
    <source>
        <dbReference type="SAM" id="Phobius"/>
    </source>
</evidence>
<dbReference type="Proteomes" id="UP000708208">
    <property type="component" value="Unassembled WGS sequence"/>
</dbReference>